<accession>A0A8D8MKP8</accession>
<evidence type="ECO:0000256" key="1">
    <source>
        <dbReference type="SAM" id="MobiDB-lite"/>
    </source>
</evidence>
<sequence>MLLRQHLQQRRNQKVPIPDGAGPRRQVRLPVVHLDHVGPFLRFGVRFDRQRHWRSHHRIGHRRAMFGPLQFAPIFTGFGSRSGDFRRRHHLFRSHRGHSVGFLLANGSVGSTSAAATAVPGVRPLADNFRLRRLPLFLVLGRRQGNRFSVLFRLCGGRRSRWWLLGSGHGFARSGHRGRGGNSERVCKVEHADRGRTLQYSVHGRRRRISFSSIVSLHLDLFFSQNYFFNRLDLIVAASQNKHVHLFLYRLNLLNVHFYTQNSHIFFFNNSTHFHQIYTDFLLW</sequence>
<reference evidence="2" key="1">
    <citation type="submission" date="2021-05" db="EMBL/GenBank/DDBJ databases">
        <authorList>
            <person name="Alioto T."/>
            <person name="Alioto T."/>
            <person name="Gomez Garrido J."/>
        </authorList>
    </citation>
    <scope>NUCLEOTIDE SEQUENCE</scope>
</reference>
<name>A0A8D8MKP8_CULPI</name>
<feature type="region of interest" description="Disordered" evidence="1">
    <location>
        <begin position="1"/>
        <end position="22"/>
    </location>
</feature>
<dbReference type="EMBL" id="HBUE01312038">
    <property type="protein sequence ID" value="CAG6583681.1"/>
    <property type="molecule type" value="Transcribed_RNA"/>
</dbReference>
<protein>
    <submittedName>
        <fullName evidence="2">(northern house mosquito) hypothetical protein</fullName>
    </submittedName>
</protein>
<evidence type="ECO:0000313" key="2">
    <source>
        <dbReference type="EMBL" id="CAG6531818.1"/>
    </source>
</evidence>
<dbReference type="AlphaFoldDB" id="A0A8D8MKP8"/>
<organism evidence="2">
    <name type="scientific">Culex pipiens</name>
    <name type="common">House mosquito</name>
    <dbReference type="NCBI Taxonomy" id="7175"/>
    <lineage>
        <taxon>Eukaryota</taxon>
        <taxon>Metazoa</taxon>
        <taxon>Ecdysozoa</taxon>
        <taxon>Arthropoda</taxon>
        <taxon>Hexapoda</taxon>
        <taxon>Insecta</taxon>
        <taxon>Pterygota</taxon>
        <taxon>Neoptera</taxon>
        <taxon>Endopterygota</taxon>
        <taxon>Diptera</taxon>
        <taxon>Nematocera</taxon>
        <taxon>Culicoidea</taxon>
        <taxon>Culicidae</taxon>
        <taxon>Culicinae</taxon>
        <taxon>Culicini</taxon>
        <taxon>Culex</taxon>
        <taxon>Culex</taxon>
    </lineage>
</organism>
<proteinExistence type="predicted"/>
<dbReference type="EMBL" id="HBUE01205741">
    <property type="protein sequence ID" value="CAG6531818.1"/>
    <property type="molecule type" value="Transcribed_RNA"/>
</dbReference>